<sequence>MSRKPANDSSEINQGTVEPSLKKEFNLSKLFKKEKLLREKCEAIMFLATSFKRSKVIRTAIRKFEHLILKQLTSVGRECRVRVRVKDQLYCLVLQKLCQYHGYRWKYCEPCNEFKFYYSEKSMPYPTIAELANRIKDPTCRNFKNRTCCNDHVRCDTFQRSELTSSQSETSENLESSDQCKSSSRVECHENSSSLDFGLMHPSNSPDWKVNG</sequence>
<gene>
    <name evidence="2" type="ORF">RF11_11678</name>
</gene>
<organism evidence="2 3">
    <name type="scientific">Thelohanellus kitauei</name>
    <name type="common">Myxosporean</name>
    <dbReference type="NCBI Taxonomy" id="669202"/>
    <lineage>
        <taxon>Eukaryota</taxon>
        <taxon>Metazoa</taxon>
        <taxon>Cnidaria</taxon>
        <taxon>Myxozoa</taxon>
        <taxon>Myxosporea</taxon>
        <taxon>Bivalvulida</taxon>
        <taxon>Platysporina</taxon>
        <taxon>Myxobolidae</taxon>
        <taxon>Thelohanellus</taxon>
    </lineage>
</organism>
<evidence type="ECO:0000313" key="3">
    <source>
        <dbReference type="Proteomes" id="UP000031668"/>
    </source>
</evidence>
<dbReference type="Proteomes" id="UP000031668">
    <property type="component" value="Unassembled WGS sequence"/>
</dbReference>
<evidence type="ECO:0000313" key="2">
    <source>
        <dbReference type="EMBL" id="KII62350.1"/>
    </source>
</evidence>
<accession>A0A0C2M5J6</accession>
<keyword evidence="3" id="KW-1185">Reference proteome</keyword>
<feature type="region of interest" description="Disordered" evidence="1">
    <location>
        <begin position="192"/>
        <end position="212"/>
    </location>
</feature>
<protein>
    <submittedName>
        <fullName evidence="2">Uncharacterized protein</fullName>
    </submittedName>
</protein>
<feature type="compositionally biased region" description="Low complexity" evidence="1">
    <location>
        <begin position="166"/>
        <end position="177"/>
    </location>
</feature>
<reference evidence="2 3" key="1">
    <citation type="journal article" date="2014" name="Genome Biol. Evol.">
        <title>The genome of the myxosporean Thelohanellus kitauei shows adaptations to nutrient acquisition within its fish host.</title>
        <authorList>
            <person name="Yang Y."/>
            <person name="Xiong J."/>
            <person name="Zhou Z."/>
            <person name="Huo F."/>
            <person name="Miao W."/>
            <person name="Ran C."/>
            <person name="Liu Y."/>
            <person name="Zhang J."/>
            <person name="Feng J."/>
            <person name="Wang M."/>
            <person name="Wang M."/>
            <person name="Wang L."/>
            <person name="Yao B."/>
        </authorList>
    </citation>
    <scope>NUCLEOTIDE SEQUENCE [LARGE SCALE GENOMIC DNA]</scope>
    <source>
        <strain evidence="2">Wuqing</strain>
    </source>
</reference>
<evidence type="ECO:0000256" key="1">
    <source>
        <dbReference type="SAM" id="MobiDB-lite"/>
    </source>
</evidence>
<proteinExistence type="predicted"/>
<name>A0A0C2M5J6_THEKT</name>
<dbReference type="EMBL" id="JWZT01005004">
    <property type="protein sequence ID" value="KII62350.1"/>
    <property type="molecule type" value="Genomic_DNA"/>
</dbReference>
<comment type="caution">
    <text evidence="2">The sequence shown here is derived from an EMBL/GenBank/DDBJ whole genome shotgun (WGS) entry which is preliminary data.</text>
</comment>
<feature type="region of interest" description="Disordered" evidence="1">
    <location>
        <begin position="166"/>
        <end position="185"/>
    </location>
</feature>
<dbReference type="AlphaFoldDB" id="A0A0C2M5J6"/>